<evidence type="ECO:0000313" key="2">
    <source>
        <dbReference type="EMBL" id="OCF54668.1"/>
    </source>
</evidence>
<feature type="region of interest" description="Disordered" evidence="1">
    <location>
        <begin position="1"/>
        <end position="85"/>
    </location>
</feature>
<evidence type="ECO:0000256" key="1">
    <source>
        <dbReference type="SAM" id="MobiDB-lite"/>
    </source>
</evidence>
<evidence type="ECO:0000313" key="3">
    <source>
        <dbReference type="Proteomes" id="UP000092583"/>
    </source>
</evidence>
<feature type="compositionally biased region" description="Basic and acidic residues" evidence="1">
    <location>
        <begin position="171"/>
        <end position="182"/>
    </location>
</feature>
<dbReference type="Proteomes" id="UP000092583">
    <property type="component" value="Unassembled WGS sequence"/>
</dbReference>
<name>A0A1B9IG67_9TREE</name>
<evidence type="ECO:0008006" key="4">
    <source>
        <dbReference type="Google" id="ProtNLM"/>
    </source>
</evidence>
<feature type="compositionally biased region" description="Low complexity" evidence="1">
    <location>
        <begin position="45"/>
        <end position="54"/>
    </location>
</feature>
<accession>A0A1B9IG67</accession>
<dbReference type="AlphaFoldDB" id="A0A1B9IG67"/>
<proteinExistence type="predicted"/>
<dbReference type="EMBL" id="KI669469">
    <property type="protein sequence ID" value="OCF54668.1"/>
    <property type="molecule type" value="Genomic_DNA"/>
</dbReference>
<feature type="compositionally biased region" description="Polar residues" evidence="1">
    <location>
        <begin position="104"/>
        <end position="116"/>
    </location>
</feature>
<protein>
    <recommendedName>
        <fullName evidence="4">Securin</fullName>
    </recommendedName>
</protein>
<reference evidence="3" key="2">
    <citation type="submission" date="2013-12" db="EMBL/GenBank/DDBJ databases">
        <title>Evolution of pathogenesis and genome organization in the Tremellales.</title>
        <authorList>
            <person name="Cuomo C."/>
            <person name="Litvintseva A."/>
            <person name="Heitman J."/>
            <person name="Chen Y."/>
            <person name="Sun S."/>
            <person name="Springer D."/>
            <person name="Dromer F."/>
            <person name="Young S."/>
            <person name="Zeng Q."/>
            <person name="Chapman S."/>
            <person name="Gujja S."/>
            <person name="Saif S."/>
            <person name="Birren B."/>
        </authorList>
    </citation>
    <scope>NUCLEOTIDE SEQUENCE [LARGE SCALE GENOMIC DNA]</scope>
    <source>
        <strain evidence="3">CBS 10435</strain>
    </source>
</reference>
<gene>
    <name evidence="2" type="ORF">L486_07800</name>
</gene>
<organism evidence="2 3">
    <name type="scientific">Kwoniella mangroviensis CBS 10435</name>
    <dbReference type="NCBI Taxonomy" id="1331196"/>
    <lineage>
        <taxon>Eukaryota</taxon>
        <taxon>Fungi</taxon>
        <taxon>Dikarya</taxon>
        <taxon>Basidiomycota</taxon>
        <taxon>Agaricomycotina</taxon>
        <taxon>Tremellomycetes</taxon>
        <taxon>Tremellales</taxon>
        <taxon>Cryptococcaceae</taxon>
        <taxon>Kwoniella</taxon>
    </lineage>
</organism>
<feature type="region of interest" description="Disordered" evidence="1">
    <location>
        <begin position="102"/>
        <end position="202"/>
    </location>
</feature>
<feature type="compositionally biased region" description="Polar residues" evidence="1">
    <location>
        <begin position="124"/>
        <end position="167"/>
    </location>
</feature>
<reference evidence="2 3" key="1">
    <citation type="submission" date="2013-07" db="EMBL/GenBank/DDBJ databases">
        <title>The Genome Sequence of Kwoniella mangroviensis CBS10435.</title>
        <authorList>
            <consortium name="The Broad Institute Genome Sequencing Platform"/>
            <person name="Cuomo C."/>
            <person name="Litvintseva A."/>
            <person name="Chen Y."/>
            <person name="Heitman J."/>
            <person name="Sun S."/>
            <person name="Springer D."/>
            <person name="Dromer F."/>
            <person name="Young S.K."/>
            <person name="Zeng Q."/>
            <person name="Gargeya S."/>
            <person name="Fitzgerald M."/>
            <person name="Abouelleil A."/>
            <person name="Alvarado L."/>
            <person name="Berlin A.M."/>
            <person name="Chapman S.B."/>
            <person name="Dewar J."/>
            <person name="Goldberg J."/>
            <person name="Griggs A."/>
            <person name="Gujja S."/>
            <person name="Hansen M."/>
            <person name="Howarth C."/>
            <person name="Imamovic A."/>
            <person name="Larimer J."/>
            <person name="McCowan C."/>
            <person name="Murphy C."/>
            <person name="Pearson M."/>
            <person name="Priest M."/>
            <person name="Roberts A."/>
            <person name="Saif S."/>
            <person name="Shea T."/>
            <person name="Sykes S."/>
            <person name="Wortman J."/>
            <person name="Nusbaum C."/>
            <person name="Birren B."/>
        </authorList>
    </citation>
    <scope>NUCLEOTIDE SEQUENCE [LARGE SCALE GENOMIC DNA]</scope>
    <source>
        <strain evidence="2 3">CBS 10435</strain>
    </source>
</reference>
<dbReference type="OrthoDB" id="10639899at2759"/>
<keyword evidence="3" id="KW-1185">Reference proteome</keyword>
<sequence length="273" mass="30042">MASRRQHNNENLIHPVRRAGGVVHTLSSANKIKSTSSHTKENILTSKSTSTSKNVSDKTLRESKKRLGAGKLTEPVDDKQTLQSSRKVLDLKGSSVKPFRSALSLKSTGSQSSQLSLKPRIAATPSSRPKHSSISAQTQTPSQVRSGKLESTLNIYTPGPSTSNISKPKSKSREKIDEGQRDDIDEVEYMPPDTKDPQDDGLLPPLQSTSSVNMDLDLDLDLDLDNRMNDLHPIEIPGNTDLSFELDLPPNQDVLRVDTNEQARPQDDFLLDL</sequence>
<feature type="compositionally biased region" description="Polar residues" evidence="1">
    <location>
        <begin position="25"/>
        <end position="37"/>
    </location>
</feature>